<keyword evidence="3" id="KW-1185">Reference proteome</keyword>
<feature type="transmembrane region" description="Helical" evidence="1">
    <location>
        <begin position="31"/>
        <end position="51"/>
    </location>
</feature>
<keyword evidence="1" id="KW-1133">Transmembrane helix</keyword>
<evidence type="ECO:0008006" key="4">
    <source>
        <dbReference type="Google" id="ProtNLM"/>
    </source>
</evidence>
<feature type="transmembrane region" description="Helical" evidence="1">
    <location>
        <begin position="57"/>
        <end position="74"/>
    </location>
</feature>
<organism evidence="2 3">
    <name type="scientific">Aestuariibaculum lutulentum</name>
    <dbReference type="NCBI Taxonomy" id="2920935"/>
    <lineage>
        <taxon>Bacteria</taxon>
        <taxon>Pseudomonadati</taxon>
        <taxon>Bacteroidota</taxon>
        <taxon>Flavobacteriia</taxon>
        <taxon>Flavobacteriales</taxon>
        <taxon>Flavobacteriaceae</taxon>
    </lineage>
</organism>
<reference evidence="2" key="1">
    <citation type="submission" date="2022-02" db="EMBL/GenBank/DDBJ databases">
        <title>Aestuariibaculum sp., a marine bacterium isolated from sediment in Guangxi.</title>
        <authorList>
            <person name="Ying J."/>
        </authorList>
    </citation>
    <scope>NUCLEOTIDE SEQUENCE</scope>
    <source>
        <strain evidence="2">L182</strain>
    </source>
</reference>
<evidence type="ECO:0000313" key="2">
    <source>
        <dbReference type="EMBL" id="MCH4552891.1"/>
    </source>
</evidence>
<proteinExistence type="predicted"/>
<evidence type="ECO:0000313" key="3">
    <source>
        <dbReference type="Proteomes" id="UP001156141"/>
    </source>
</evidence>
<dbReference type="EMBL" id="JAKVQD010000003">
    <property type="protein sequence ID" value="MCH4552891.1"/>
    <property type="molecule type" value="Genomic_DNA"/>
</dbReference>
<comment type="caution">
    <text evidence="2">The sequence shown here is derived from an EMBL/GenBank/DDBJ whole genome shotgun (WGS) entry which is preliminary data.</text>
</comment>
<dbReference type="RefSeq" id="WP_240573278.1">
    <property type="nucleotide sequence ID" value="NZ_CP136709.1"/>
</dbReference>
<gene>
    <name evidence="2" type="ORF">MKW35_09680</name>
</gene>
<sequence length="177" mass="20803">MKLTYTLGKSDFLEYQLYASSKSKSHKSRRFRSRIIIPFIYVALGGYVVSLGNLTEGLMFAGIGVVWFLFYPKYSKWRYKKHFQKHIEEHYQNRIDKTVELTIEDGSLLTKDFTAETKVNASELKELIELPKHVFIRLTTELALIVPKQKIKDLEVFKNEIQSLGATYVDDIQWQWK</sequence>
<accession>A0ABS9RIV3</accession>
<keyword evidence="1" id="KW-0812">Transmembrane</keyword>
<name>A0ABS9RIV3_9FLAO</name>
<dbReference type="Proteomes" id="UP001156141">
    <property type="component" value="Unassembled WGS sequence"/>
</dbReference>
<evidence type="ECO:0000256" key="1">
    <source>
        <dbReference type="SAM" id="Phobius"/>
    </source>
</evidence>
<protein>
    <recommendedName>
        <fullName evidence="4">YcxB-like protein domain-containing protein</fullName>
    </recommendedName>
</protein>
<keyword evidence="1" id="KW-0472">Membrane</keyword>